<dbReference type="Proteomes" id="UP000299367">
    <property type="component" value="Unassembled WGS sequence"/>
</dbReference>
<dbReference type="EMBL" id="BJCF01000050">
    <property type="protein sequence ID" value="GCL43739.1"/>
    <property type="molecule type" value="Genomic_DNA"/>
</dbReference>
<reference evidence="2" key="1">
    <citation type="submission" date="2019-02" db="EMBL/GenBank/DDBJ databases">
        <title>Draft genome sequence of Dolichospermum planctonicum NIES-80.</title>
        <authorList>
            <person name="Yamaguchi H."/>
            <person name="Suzuki S."/>
            <person name="Kawachi M."/>
        </authorList>
    </citation>
    <scope>NUCLEOTIDE SEQUENCE [LARGE SCALE GENOMIC DNA]</scope>
    <source>
        <strain evidence="2">NIES-80</strain>
    </source>
</reference>
<evidence type="ECO:0000313" key="2">
    <source>
        <dbReference type="Proteomes" id="UP000299367"/>
    </source>
</evidence>
<proteinExistence type="predicted"/>
<organism evidence="1 2">
    <name type="scientific">Dolichospermum planctonicum</name>
    <dbReference type="NCBI Taxonomy" id="136072"/>
    <lineage>
        <taxon>Bacteria</taxon>
        <taxon>Bacillati</taxon>
        <taxon>Cyanobacteriota</taxon>
        <taxon>Cyanophyceae</taxon>
        <taxon>Nostocales</taxon>
        <taxon>Aphanizomenonaceae</taxon>
        <taxon>Dolichospermum</taxon>
    </lineage>
</organism>
<protein>
    <submittedName>
        <fullName evidence="1">Uncharacterized protein</fullName>
    </submittedName>
</protein>
<accession>A0A480AG16</accession>
<comment type="caution">
    <text evidence="1">The sequence shown here is derived from an EMBL/GenBank/DDBJ whole genome shotgun (WGS) entry which is preliminary data.</text>
</comment>
<sequence length="132" mass="14656">MKIKLEYCPFGDIGEKEFTLASVEVETEHNDPFEIINPVVKIKSYPAASDQKNKLKAAAEKASVRKSIEERALRAWNREIKTSTGFQGHAYSPNNLDLSVAVYGLDSFKVLSIEGNEDFKNKIPPIPEGAVS</sequence>
<name>A0A480AG16_9CYAN</name>
<dbReference type="OrthoDB" id="9913916at2"/>
<dbReference type="RefSeq" id="WP_137909187.1">
    <property type="nucleotide sequence ID" value="NZ_BJCF01000050.1"/>
</dbReference>
<gene>
    <name evidence="1" type="ORF">NIES80_34580</name>
</gene>
<evidence type="ECO:0000313" key="1">
    <source>
        <dbReference type="EMBL" id="GCL43739.1"/>
    </source>
</evidence>
<dbReference type="AlphaFoldDB" id="A0A480AG16"/>